<accession>K1QLL3</accession>
<gene>
    <name evidence="1" type="ORF">CGI_10005863</name>
</gene>
<dbReference type="SUPFAM" id="SSF48726">
    <property type="entry name" value="Immunoglobulin"/>
    <property type="match status" value="1"/>
</dbReference>
<dbReference type="HOGENOM" id="CLU_742381_0_0_1"/>
<dbReference type="EMBL" id="JH817603">
    <property type="protein sequence ID" value="EKC34778.1"/>
    <property type="molecule type" value="Genomic_DNA"/>
</dbReference>
<evidence type="ECO:0000313" key="1">
    <source>
        <dbReference type="EMBL" id="EKC34778.1"/>
    </source>
</evidence>
<dbReference type="AlphaFoldDB" id="K1QLL3"/>
<dbReference type="InParanoid" id="K1QLL3"/>
<sequence length="373" mass="41323">MAEIHPVSGPETLRAPSLRADIFRVIFKCTLAKRNGQIVSDIIMTTSCSPWFILGPGITLTVSPSNNVEVHQVVTLQCELDPNSVPPILVIFSVKPTTTLCVLEPLNGTCKYSQSSCLSTYNASCSNETVFSIQVNVPQSWNGASICCQTIYATSNYVNFSVKGKPWVANSNVTLGVTDTAVLNCSVIVIAFPEPQYELNYINGTRNTHMMHTITRNTINNFSINFNQKSVNECDRGTYHLKIWNLYGETTIIVNIFKQRKPDNPRNIGVKCEGTRAIVQWISSFNGGDHQTFDVFALNGQQRGNQSIRIPDMETKNSQTGTIAGSVAGILLLITIVLIVFLINKRYVCDLSSVDERCLEQDVEEYANTSFKD</sequence>
<dbReference type="InterPro" id="IPR036179">
    <property type="entry name" value="Ig-like_dom_sf"/>
</dbReference>
<organism evidence="1">
    <name type="scientific">Magallana gigas</name>
    <name type="common">Pacific oyster</name>
    <name type="synonym">Crassostrea gigas</name>
    <dbReference type="NCBI Taxonomy" id="29159"/>
    <lineage>
        <taxon>Eukaryota</taxon>
        <taxon>Metazoa</taxon>
        <taxon>Spiralia</taxon>
        <taxon>Lophotrochozoa</taxon>
        <taxon>Mollusca</taxon>
        <taxon>Bivalvia</taxon>
        <taxon>Autobranchia</taxon>
        <taxon>Pteriomorphia</taxon>
        <taxon>Ostreida</taxon>
        <taxon>Ostreoidea</taxon>
        <taxon>Ostreidae</taxon>
        <taxon>Magallana</taxon>
    </lineage>
</organism>
<protein>
    <submittedName>
        <fullName evidence="1">Uncharacterized protein</fullName>
    </submittedName>
</protein>
<name>K1QLL3_MAGGI</name>
<reference evidence="1" key="1">
    <citation type="journal article" date="2012" name="Nature">
        <title>The oyster genome reveals stress adaptation and complexity of shell formation.</title>
        <authorList>
            <person name="Zhang G."/>
            <person name="Fang X."/>
            <person name="Guo X."/>
            <person name="Li L."/>
            <person name="Luo R."/>
            <person name="Xu F."/>
            <person name="Yang P."/>
            <person name="Zhang L."/>
            <person name="Wang X."/>
            <person name="Qi H."/>
            <person name="Xiong Z."/>
            <person name="Que H."/>
            <person name="Xie Y."/>
            <person name="Holland P.W."/>
            <person name="Paps J."/>
            <person name="Zhu Y."/>
            <person name="Wu F."/>
            <person name="Chen Y."/>
            <person name="Wang J."/>
            <person name="Peng C."/>
            <person name="Meng J."/>
            <person name="Yang L."/>
            <person name="Liu J."/>
            <person name="Wen B."/>
            <person name="Zhang N."/>
            <person name="Huang Z."/>
            <person name="Zhu Q."/>
            <person name="Feng Y."/>
            <person name="Mount A."/>
            <person name="Hedgecock D."/>
            <person name="Xu Z."/>
            <person name="Liu Y."/>
            <person name="Domazet-Loso T."/>
            <person name="Du Y."/>
            <person name="Sun X."/>
            <person name="Zhang S."/>
            <person name="Liu B."/>
            <person name="Cheng P."/>
            <person name="Jiang X."/>
            <person name="Li J."/>
            <person name="Fan D."/>
            <person name="Wang W."/>
            <person name="Fu W."/>
            <person name="Wang T."/>
            <person name="Wang B."/>
            <person name="Zhang J."/>
            <person name="Peng Z."/>
            <person name="Li Y."/>
            <person name="Li N."/>
            <person name="Wang J."/>
            <person name="Chen M."/>
            <person name="He Y."/>
            <person name="Tan F."/>
            <person name="Song X."/>
            <person name="Zheng Q."/>
            <person name="Huang R."/>
            <person name="Yang H."/>
            <person name="Du X."/>
            <person name="Chen L."/>
            <person name="Yang M."/>
            <person name="Gaffney P.M."/>
            <person name="Wang S."/>
            <person name="Luo L."/>
            <person name="She Z."/>
            <person name="Ming Y."/>
            <person name="Huang W."/>
            <person name="Zhang S."/>
            <person name="Huang B."/>
            <person name="Zhang Y."/>
            <person name="Qu T."/>
            <person name="Ni P."/>
            <person name="Miao G."/>
            <person name="Wang J."/>
            <person name="Wang Q."/>
            <person name="Steinberg C.E."/>
            <person name="Wang H."/>
            <person name="Li N."/>
            <person name="Qian L."/>
            <person name="Zhang G."/>
            <person name="Li Y."/>
            <person name="Yang H."/>
            <person name="Liu X."/>
            <person name="Wang J."/>
            <person name="Yin Y."/>
            <person name="Wang J."/>
        </authorList>
    </citation>
    <scope>NUCLEOTIDE SEQUENCE [LARGE SCALE GENOMIC DNA]</scope>
    <source>
        <strain evidence="1">05x7-T-G4-1.051#20</strain>
    </source>
</reference>
<proteinExistence type="predicted"/>